<reference evidence="6 7" key="1">
    <citation type="journal article" date="2021" name="Sci. Rep.">
        <title>The distribution of antibiotic resistance genes in chicken gut microbiota commensals.</title>
        <authorList>
            <person name="Juricova H."/>
            <person name="Matiasovicova J."/>
            <person name="Kubasova T."/>
            <person name="Cejkova D."/>
            <person name="Rychlik I."/>
        </authorList>
    </citation>
    <scope>NUCLEOTIDE SEQUENCE [LARGE SCALE GENOMIC DNA]</scope>
    <source>
        <strain evidence="6 7">An794</strain>
    </source>
</reference>
<evidence type="ECO:0000313" key="7">
    <source>
        <dbReference type="Proteomes" id="UP000712527"/>
    </source>
</evidence>
<dbReference type="Pfam" id="PF00486">
    <property type="entry name" value="Trans_reg_C"/>
    <property type="match status" value="1"/>
</dbReference>
<evidence type="ECO:0000259" key="5">
    <source>
        <dbReference type="PROSITE" id="PS51755"/>
    </source>
</evidence>
<dbReference type="SUPFAM" id="SSF46894">
    <property type="entry name" value="C-terminal effector domain of the bipartite response regulators"/>
    <property type="match status" value="1"/>
</dbReference>
<dbReference type="Proteomes" id="UP000712527">
    <property type="component" value="Unassembled WGS sequence"/>
</dbReference>
<dbReference type="SUPFAM" id="SSF52172">
    <property type="entry name" value="CheY-like"/>
    <property type="match status" value="1"/>
</dbReference>
<feature type="domain" description="Response regulatory" evidence="4">
    <location>
        <begin position="9"/>
        <end position="123"/>
    </location>
</feature>
<dbReference type="Gene3D" id="6.10.250.690">
    <property type="match status" value="1"/>
</dbReference>
<dbReference type="InterPro" id="IPR001789">
    <property type="entry name" value="Sig_transdc_resp-reg_receiver"/>
</dbReference>
<feature type="DNA-binding region" description="OmpR/PhoB-type" evidence="3">
    <location>
        <begin position="136"/>
        <end position="235"/>
    </location>
</feature>
<keyword evidence="2" id="KW-0597">Phosphoprotein</keyword>
<evidence type="ECO:0000256" key="2">
    <source>
        <dbReference type="PROSITE-ProRule" id="PRU00169"/>
    </source>
</evidence>
<dbReference type="CDD" id="cd00383">
    <property type="entry name" value="trans_reg_C"/>
    <property type="match status" value="1"/>
</dbReference>
<dbReference type="InterPro" id="IPR016032">
    <property type="entry name" value="Sig_transdc_resp-reg_C-effctor"/>
</dbReference>
<dbReference type="PROSITE" id="PS50110">
    <property type="entry name" value="RESPONSE_REGULATORY"/>
    <property type="match status" value="1"/>
</dbReference>
<evidence type="ECO:0000259" key="4">
    <source>
        <dbReference type="PROSITE" id="PS50110"/>
    </source>
</evidence>
<dbReference type="PANTHER" id="PTHR48111:SF50">
    <property type="entry name" value="KDP OPERON TRANSCRIPTIONAL REGULATORY PROTEIN KDPE"/>
    <property type="match status" value="1"/>
</dbReference>
<dbReference type="PROSITE" id="PS51755">
    <property type="entry name" value="OMPR_PHOB"/>
    <property type="match status" value="1"/>
</dbReference>
<dbReference type="InterPro" id="IPR039420">
    <property type="entry name" value="WalR-like"/>
</dbReference>
<evidence type="ECO:0000256" key="3">
    <source>
        <dbReference type="PROSITE-ProRule" id="PRU01091"/>
    </source>
</evidence>
<keyword evidence="7" id="KW-1185">Reference proteome</keyword>
<dbReference type="SMART" id="SM00862">
    <property type="entry name" value="Trans_reg_C"/>
    <property type="match status" value="1"/>
</dbReference>
<gene>
    <name evidence="6" type="ORF">H9X80_05830</name>
</gene>
<dbReference type="Gene3D" id="3.40.50.2300">
    <property type="match status" value="1"/>
</dbReference>
<dbReference type="RefSeq" id="WP_204793401.1">
    <property type="nucleotide sequence ID" value="NZ_JACSNQ010000010.1"/>
</dbReference>
<evidence type="ECO:0000256" key="1">
    <source>
        <dbReference type="ARBA" id="ARBA00023125"/>
    </source>
</evidence>
<dbReference type="PANTHER" id="PTHR48111">
    <property type="entry name" value="REGULATOR OF RPOS"/>
    <property type="match status" value="1"/>
</dbReference>
<dbReference type="InterPro" id="IPR036388">
    <property type="entry name" value="WH-like_DNA-bd_sf"/>
</dbReference>
<sequence length="252" mass="26972">MSTSHPSPLVLVVEDDPAISSLVSTALEAQGWSPVVARDGREALTAAAERDPAVILLDLGLPDMDGVEVVRRVRSWSESLPIIVVSARSEDADKIGALDAGADDYLVKPFSVAELLARVRVALRRSAHGEGPSPSAPVFVNGPLEVDFAAGLARLDGEELHLTPIEWRLLVLLSRNADKVLTHQYLLSHAWGEGQTGDLASLRVIMASLRKKVERGGAGARCIQTHVGVGYRMLRLDPTAPHGADPAHDQRS</sequence>
<dbReference type="InterPro" id="IPR011006">
    <property type="entry name" value="CheY-like_superfamily"/>
</dbReference>
<feature type="modified residue" description="4-aspartylphosphate" evidence="2">
    <location>
        <position position="58"/>
    </location>
</feature>
<feature type="domain" description="OmpR/PhoB-type" evidence="5">
    <location>
        <begin position="136"/>
        <end position="235"/>
    </location>
</feature>
<dbReference type="InterPro" id="IPR001867">
    <property type="entry name" value="OmpR/PhoB-type_DNA-bd"/>
</dbReference>
<dbReference type="SMART" id="SM00448">
    <property type="entry name" value="REC"/>
    <property type="match status" value="1"/>
</dbReference>
<dbReference type="CDD" id="cd17620">
    <property type="entry name" value="REC_OmpR_KdpE-like"/>
    <property type="match status" value="1"/>
</dbReference>
<proteinExistence type="predicted"/>
<protein>
    <submittedName>
        <fullName evidence="6">Response regulator transcription factor</fullName>
    </submittedName>
</protein>
<organism evidence="6 7">
    <name type="scientific">Olsenella profusa</name>
    <dbReference type="NCBI Taxonomy" id="138595"/>
    <lineage>
        <taxon>Bacteria</taxon>
        <taxon>Bacillati</taxon>
        <taxon>Actinomycetota</taxon>
        <taxon>Coriobacteriia</taxon>
        <taxon>Coriobacteriales</taxon>
        <taxon>Atopobiaceae</taxon>
        <taxon>Olsenella</taxon>
    </lineage>
</organism>
<dbReference type="Gene3D" id="1.10.10.10">
    <property type="entry name" value="Winged helix-like DNA-binding domain superfamily/Winged helix DNA-binding domain"/>
    <property type="match status" value="1"/>
</dbReference>
<accession>A0ABS2F2N3</accession>
<comment type="caution">
    <text evidence="6">The sequence shown here is derived from an EMBL/GenBank/DDBJ whole genome shotgun (WGS) entry which is preliminary data.</text>
</comment>
<name>A0ABS2F2N3_9ACTN</name>
<dbReference type="Pfam" id="PF00072">
    <property type="entry name" value="Response_reg"/>
    <property type="match status" value="1"/>
</dbReference>
<evidence type="ECO:0000313" key="6">
    <source>
        <dbReference type="EMBL" id="MBM6775057.1"/>
    </source>
</evidence>
<dbReference type="EMBL" id="JACSNQ010000010">
    <property type="protein sequence ID" value="MBM6775057.1"/>
    <property type="molecule type" value="Genomic_DNA"/>
</dbReference>
<keyword evidence="1 3" id="KW-0238">DNA-binding</keyword>